<proteinExistence type="predicted"/>
<protein>
    <submittedName>
        <fullName evidence="1">Uncharacterized protein</fullName>
    </submittedName>
</protein>
<organism evidence="1 2">
    <name type="scientific">Amycolatopsis albidoflavus</name>
    <dbReference type="NCBI Taxonomy" id="102226"/>
    <lineage>
        <taxon>Bacteria</taxon>
        <taxon>Bacillati</taxon>
        <taxon>Actinomycetota</taxon>
        <taxon>Actinomycetes</taxon>
        <taxon>Pseudonocardiales</taxon>
        <taxon>Pseudonocardiaceae</taxon>
        <taxon>Amycolatopsis</taxon>
    </lineage>
</organism>
<sequence>MPAEIARAVNYYRQQRDWRVEIRDSAVVLPLTAGLAAVSAPVVGRRAAADARGGAAGRYRDGCRA</sequence>
<name>A0ABW5HRT6_9PSEU</name>
<accession>A0ABW5HRT6</accession>
<dbReference type="EMBL" id="JBHUKQ010000004">
    <property type="protein sequence ID" value="MFD2479704.1"/>
    <property type="molecule type" value="Genomic_DNA"/>
</dbReference>
<keyword evidence="2" id="KW-1185">Reference proteome</keyword>
<gene>
    <name evidence="1" type="ORF">ACFSUT_05430</name>
</gene>
<reference evidence="2" key="1">
    <citation type="journal article" date="2019" name="Int. J. Syst. Evol. Microbiol.">
        <title>The Global Catalogue of Microorganisms (GCM) 10K type strain sequencing project: providing services to taxonomists for standard genome sequencing and annotation.</title>
        <authorList>
            <consortium name="The Broad Institute Genomics Platform"/>
            <consortium name="The Broad Institute Genome Sequencing Center for Infectious Disease"/>
            <person name="Wu L."/>
            <person name="Ma J."/>
        </authorList>
    </citation>
    <scope>NUCLEOTIDE SEQUENCE [LARGE SCALE GENOMIC DNA]</scope>
    <source>
        <strain evidence="2">CGMCC 4.7638</strain>
    </source>
</reference>
<dbReference type="Proteomes" id="UP001597542">
    <property type="component" value="Unassembled WGS sequence"/>
</dbReference>
<evidence type="ECO:0000313" key="1">
    <source>
        <dbReference type="EMBL" id="MFD2479704.1"/>
    </source>
</evidence>
<comment type="caution">
    <text evidence="1">The sequence shown here is derived from an EMBL/GenBank/DDBJ whole genome shotgun (WGS) entry which is preliminary data.</text>
</comment>
<dbReference type="RefSeq" id="WP_344277970.1">
    <property type="nucleotide sequence ID" value="NZ_BAAAHV010000013.1"/>
</dbReference>
<evidence type="ECO:0000313" key="2">
    <source>
        <dbReference type="Proteomes" id="UP001597542"/>
    </source>
</evidence>